<evidence type="ECO:0000259" key="1">
    <source>
        <dbReference type="Pfam" id="PF01206"/>
    </source>
</evidence>
<dbReference type="EMBL" id="CAKLCM010000002">
    <property type="protein sequence ID" value="CAH0524983.1"/>
    <property type="molecule type" value="Genomic_DNA"/>
</dbReference>
<dbReference type="InterPro" id="IPR036868">
    <property type="entry name" value="TusA-like_sf"/>
</dbReference>
<dbReference type="Pfam" id="PF01206">
    <property type="entry name" value="TusA"/>
    <property type="match status" value="1"/>
</dbReference>
<evidence type="ECO:0000313" key="2">
    <source>
        <dbReference type="EMBL" id="CAH0524983.1"/>
    </source>
</evidence>
<dbReference type="RefSeq" id="WP_237483695.1">
    <property type="nucleotide sequence ID" value="NZ_CAKLCM010000002.1"/>
</dbReference>
<gene>
    <name evidence="2" type="ORF">VHP8226_00659</name>
</gene>
<feature type="domain" description="UPF0033" evidence="1">
    <location>
        <begin position="4"/>
        <end position="67"/>
    </location>
</feature>
<sequence>MQVKQLDLKDERCPMSLLLVKRAYKALGVGEAMSIVLVEPQSVTDVSSYLGMQTAKVDKQTRSDVTTISVLKQGV</sequence>
<dbReference type="Proteomes" id="UP000838160">
    <property type="component" value="Unassembled WGS sequence"/>
</dbReference>
<dbReference type="SUPFAM" id="SSF64307">
    <property type="entry name" value="SirA-like"/>
    <property type="match status" value="1"/>
</dbReference>
<reference evidence="2" key="1">
    <citation type="submission" date="2021-12" db="EMBL/GenBank/DDBJ databases">
        <authorList>
            <person name="Rodrigo-Torres L."/>
            <person name="Arahal R. D."/>
            <person name="Lucena T."/>
        </authorList>
    </citation>
    <scope>NUCLEOTIDE SEQUENCE</scope>
    <source>
        <strain evidence="2">CECT 8226</strain>
    </source>
</reference>
<name>A0ABM8ZEP6_9VIBR</name>
<comment type="caution">
    <text evidence="2">The sequence shown here is derived from an EMBL/GenBank/DDBJ whole genome shotgun (WGS) entry which is preliminary data.</text>
</comment>
<protein>
    <recommendedName>
        <fullName evidence="1">UPF0033 domain-containing protein</fullName>
    </recommendedName>
</protein>
<accession>A0ABM8ZEP6</accession>
<keyword evidence="3" id="KW-1185">Reference proteome</keyword>
<organism evidence="2 3">
    <name type="scientific">Vibrio hippocampi</name>
    <dbReference type="NCBI Taxonomy" id="654686"/>
    <lineage>
        <taxon>Bacteria</taxon>
        <taxon>Pseudomonadati</taxon>
        <taxon>Pseudomonadota</taxon>
        <taxon>Gammaproteobacteria</taxon>
        <taxon>Vibrionales</taxon>
        <taxon>Vibrionaceae</taxon>
        <taxon>Vibrio</taxon>
    </lineage>
</organism>
<proteinExistence type="predicted"/>
<evidence type="ECO:0000313" key="3">
    <source>
        <dbReference type="Proteomes" id="UP000838160"/>
    </source>
</evidence>
<dbReference type="Gene3D" id="3.30.110.40">
    <property type="entry name" value="TusA-like domain"/>
    <property type="match status" value="1"/>
</dbReference>
<dbReference type="InterPro" id="IPR001455">
    <property type="entry name" value="TusA-like"/>
</dbReference>